<feature type="transmembrane region" description="Helical" evidence="1">
    <location>
        <begin position="39"/>
        <end position="58"/>
    </location>
</feature>
<organism evidence="2 3">
    <name type="scientific">Candidatus Burkholderia pumila</name>
    <dbReference type="NCBI Taxonomy" id="1090375"/>
    <lineage>
        <taxon>Bacteria</taxon>
        <taxon>Pseudomonadati</taxon>
        <taxon>Pseudomonadota</taxon>
        <taxon>Betaproteobacteria</taxon>
        <taxon>Burkholderiales</taxon>
        <taxon>Burkholderiaceae</taxon>
        <taxon>Burkholderia</taxon>
    </lineage>
</organism>
<accession>A0ABR5HM24</accession>
<feature type="transmembrane region" description="Helical" evidence="1">
    <location>
        <begin position="78"/>
        <end position="103"/>
    </location>
</feature>
<feature type="transmembrane region" description="Helical" evidence="1">
    <location>
        <begin position="253"/>
        <end position="272"/>
    </location>
</feature>
<evidence type="ECO:0000256" key="1">
    <source>
        <dbReference type="SAM" id="Phobius"/>
    </source>
</evidence>
<comment type="caution">
    <text evidence="2">The sequence shown here is derived from an EMBL/GenBank/DDBJ whole genome shotgun (WGS) entry which is preliminary data.</text>
</comment>
<feature type="transmembrane region" description="Helical" evidence="1">
    <location>
        <begin position="351"/>
        <end position="375"/>
    </location>
</feature>
<feature type="transmembrane region" description="Helical" evidence="1">
    <location>
        <begin position="317"/>
        <end position="339"/>
    </location>
</feature>
<gene>
    <name evidence="2" type="ORF">BPMI_03508c</name>
</gene>
<name>A0ABR5HM24_9BURK</name>
<keyword evidence="1" id="KW-0812">Transmembrane</keyword>
<protein>
    <submittedName>
        <fullName evidence="2">Uncharacterized protein</fullName>
    </submittedName>
</protein>
<feature type="transmembrane region" description="Helical" evidence="1">
    <location>
        <begin position="186"/>
        <end position="205"/>
    </location>
</feature>
<keyword evidence="1" id="KW-0472">Membrane</keyword>
<feature type="transmembrane region" description="Helical" evidence="1">
    <location>
        <begin position="292"/>
        <end position="310"/>
    </location>
</feature>
<keyword evidence="1" id="KW-1133">Transmembrane helix</keyword>
<keyword evidence="3" id="KW-1185">Reference proteome</keyword>
<feature type="transmembrane region" description="Helical" evidence="1">
    <location>
        <begin position="124"/>
        <end position="146"/>
    </location>
</feature>
<evidence type="ECO:0000313" key="3">
    <source>
        <dbReference type="Proteomes" id="UP000242951"/>
    </source>
</evidence>
<feature type="transmembrane region" description="Helical" evidence="1">
    <location>
        <begin position="6"/>
        <end position="27"/>
    </location>
</feature>
<sequence>MRYLSVLASNIFINVPTVVLVLMYSHFGTYQDSARLGTALAYIAPLYLLFTMQHGVAILAGRKGWSESTALRLKLAPFYLLIAVIASIVCREYLILMIGVFRLGDLLYEPYFSEKIRSMDHRGLFVSSGSRLFVFVATVAAVYWFRLPLMEAVTLLAVTNIAMTAVSCGSGWISQVRVVTATRTDFWLGVGACIASLSVNVPRYFLGRAAAADLAAYSNMLTIVMAATLMFVSFNNLYFARCARSAELGVHRFLVRLLGFGVLVAAMFWVFIVNDYDVARLLTGLALGQRYLPYAGLVFLFWLFYWGLYLQNVANCVLIYLGAGKVIMLSNLLMLALLAGGCFMVTGNMSALSAAVVVNVSMAVFLGVALSLTFLKLQGAIEELAGVNKMKDQPA</sequence>
<dbReference type="Proteomes" id="UP000242951">
    <property type="component" value="Unassembled WGS sequence"/>
</dbReference>
<proteinExistence type="predicted"/>
<feature type="transmembrane region" description="Helical" evidence="1">
    <location>
        <begin position="217"/>
        <end position="241"/>
    </location>
</feature>
<feature type="transmembrane region" description="Helical" evidence="1">
    <location>
        <begin position="152"/>
        <end position="174"/>
    </location>
</feature>
<dbReference type="EMBL" id="LELG01000088">
    <property type="protein sequence ID" value="KMQ80445.1"/>
    <property type="molecule type" value="Genomic_DNA"/>
</dbReference>
<reference evidence="2 3" key="1">
    <citation type="submission" date="2015-06" db="EMBL/GenBank/DDBJ databases">
        <title>Comparative genomics of Burkholderia leaf nodule symbionts.</title>
        <authorList>
            <person name="Carlier A."/>
            <person name="Eberl L."/>
            <person name="Pinto-Carbo M."/>
        </authorList>
    </citation>
    <scope>NUCLEOTIDE SEQUENCE [LARGE SCALE GENOMIC DNA]</scope>
    <source>
        <strain evidence="2 3">UZHbot3</strain>
    </source>
</reference>
<evidence type="ECO:0000313" key="2">
    <source>
        <dbReference type="EMBL" id="KMQ80445.1"/>
    </source>
</evidence>